<protein>
    <submittedName>
        <fullName evidence="3">Uncharacterized protein</fullName>
    </submittedName>
</protein>
<dbReference type="HOGENOM" id="CLU_077705_0_0_1"/>
<dbReference type="AlphaFoldDB" id="G3B1E9"/>
<organism evidence="4">
    <name type="scientific">Candida tenuis (strain ATCC 10573 / BCRC 21748 / CBS 615 / JCM 9827 / NBRC 10315 / NRRL Y-1498 / VKM Y-70)</name>
    <name type="common">Yeast</name>
    <name type="synonym">Yamadazyma tenuis</name>
    <dbReference type="NCBI Taxonomy" id="590646"/>
    <lineage>
        <taxon>Eukaryota</taxon>
        <taxon>Fungi</taxon>
        <taxon>Dikarya</taxon>
        <taxon>Ascomycota</taxon>
        <taxon>Saccharomycotina</taxon>
        <taxon>Pichiomycetes</taxon>
        <taxon>Debaryomycetaceae</taxon>
        <taxon>Yamadazyma</taxon>
    </lineage>
</organism>
<gene>
    <name evidence="3" type="ORF">CANTEDRAFT_113701</name>
</gene>
<keyword evidence="2" id="KW-0472">Membrane</keyword>
<accession>G3B1E9</accession>
<dbReference type="RefSeq" id="XP_006685761.1">
    <property type="nucleotide sequence ID" value="XM_006685698.1"/>
</dbReference>
<keyword evidence="2" id="KW-0812">Transmembrane</keyword>
<feature type="transmembrane region" description="Helical" evidence="2">
    <location>
        <begin position="198"/>
        <end position="215"/>
    </location>
</feature>
<dbReference type="EMBL" id="GL996515">
    <property type="protein sequence ID" value="EGV64954.1"/>
    <property type="molecule type" value="Genomic_DNA"/>
</dbReference>
<keyword evidence="4" id="KW-1185">Reference proteome</keyword>
<proteinExistence type="predicted"/>
<dbReference type="OrthoDB" id="4084695at2759"/>
<keyword evidence="2" id="KW-1133">Transmembrane helix</keyword>
<evidence type="ECO:0000256" key="1">
    <source>
        <dbReference type="SAM" id="MobiDB-lite"/>
    </source>
</evidence>
<dbReference type="eggNOG" id="ENOG502T41C">
    <property type="taxonomic scope" value="Eukaryota"/>
</dbReference>
<evidence type="ECO:0000313" key="3">
    <source>
        <dbReference type="EMBL" id="EGV64954.1"/>
    </source>
</evidence>
<sequence>MFKSTIQRSIHTSIRRLAKNDTSTIDSFRLPSQTSISEWEFKYDFVPKVSEPKIPPISEDAIKQDVAHERKKSVEQEMINEEATTSIKVEGNSAAVFHGGESVAAEPELLHDRGSKPIKITNGGRGTVKASKPANRDQYIQSSANPNLNKGEVSSLGDSVVDHKQEEVKPSAVIDDLDHDNLHNEGQKMNPGSGSNNVLVTLGIFGLGAGSYYYYNNSKKAKA</sequence>
<dbReference type="GeneID" id="18247090"/>
<name>G3B1E9_CANTC</name>
<feature type="region of interest" description="Disordered" evidence="1">
    <location>
        <begin position="114"/>
        <end position="133"/>
    </location>
</feature>
<dbReference type="Proteomes" id="UP000000707">
    <property type="component" value="Unassembled WGS sequence"/>
</dbReference>
<reference evidence="3 4" key="1">
    <citation type="journal article" date="2011" name="Proc. Natl. Acad. Sci. U.S.A.">
        <title>Comparative genomics of xylose-fermenting fungi for enhanced biofuel production.</title>
        <authorList>
            <person name="Wohlbach D.J."/>
            <person name="Kuo A."/>
            <person name="Sato T.K."/>
            <person name="Potts K.M."/>
            <person name="Salamov A.A."/>
            <person name="LaButti K.M."/>
            <person name="Sun H."/>
            <person name="Clum A."/>
            <person name="Pangilinan J.L."/>
            <person name="Lindquist E.A."/>
            <person name="Lucas S."/>
            <person name="Lapidus A."/>
            <person name="Jin M."/>
            <person name="Gunawan C."/>
            <person name="Balan V."/>
            <person name="Dale B.E."/>
            <person name="Jeffries T.W."/>
            <person name="Zinkel R."/>
            <person name="Barry K.W."/>
            <person name="Grigoriev I.V."/>
            <person name="Gasch A.P."/>
        </authorList>
    </citation>
    <scope>NUCLEOTIDE SEQUENCE [LARGE SCALE GENOMIC DNA]</scope>
    <source>
        <strain evidence="3">ATCC 10573</strain>
        <strain evidence="4">ATCC 10573 / BCRC 21748 / CBS 615 / JCM 9827 / NBRC 10315 / NRRL Y-1498 / VKM Y-70</strain>
    </source>
</reference>
<evidence type="ECO:0000256" key="2">
    <source>
        <dbReference type="SAM" id="Phobius"/>
    </source>
</evidence>
<dbReference type="KEGG" id="cten:18247090"/>
<evidence type="ECO:0000313" key="4">
    <source>
        <dbReference type="Proteomes" id="UP000000707"/>
    </source>
</evidence>
<dbReference type="EMBL" id="GL996515">
    <property type="protein sequence ID" value="EGV64955.1"/>
    <property type="molecule type" value="Genomic_DNA"/>
</dbReference>